<gene>
    <name evidence="5" type="ORF">F503_00860</name>
</gene>
<dbReference type="InterPro" id="IPR013216">
    <property type="entry name" value="Methyltransf_11"/>
</dbReference>
<dbReference type="VEuPathDB" id="FungiDB:F503_00860"/>
<dbReference type="HOGENOM" id="CLU_049344_0_1_1"/>
<dbReference type="InterPro" id="IPR029063">
    <property type="entry name" value="SAM-dependent_MTases_sf"/>
</dbReference>
<keyword evidence="2" id="KW-0489">Methyltransferase</keyword>
<dbReference type="OrthoDB" id="10027013at2759"/>
<dbReference type="Pfam" id="PF08241">
    <property type="entry name" value="Methyltransf_11"/>
    <property type="match status" value="1"/>
</dbReference>
<dbReference type="SUPFAM" id="SSF53335">
    <property type="entry name" value="S-adenosyl-L-methionine-dependent methyltransferases"/>
    <property type="match status" value="1"/>
</dbReference>
<protein>
    <submittedName>
        <fullName evidence="5">Glutamine synthetase</fullName>
    </submittedName>
</protein>
<proteinExistence type="inferred from homology"/>
<dbReference type="STRING" id="1262450.S3C5K2"/>
<evidence type="ECO:0000259" key="4">
    <source>
        <dbReference type="Pfam" id="PF08241"/>
    </source>
</evidence>
<dbReference type="GO" id="GO:0032259">
    <property type="term" value="P:methylation"/>
    <property type="evidence" value="ECO:0007669"/>
    <property type="project" value="UniProtKB-KW"/>
</dbReference>
<dbReference type="eggNOG" id="KOG3010">
    <property type="taxonomic scope" value="Eukaryota"/>
</dbReference>
<dbReference type="PANTHER" id="PTHR44942">
    <property type="entry name" value="METHYLTRANSF_11 DOMAIN-CONTAINING PROTEIN"/>
    <property type="match status" value="1"/>
</dbReference>
<reference evidence="5 6" key="1">
    <citation type="journal article" date="2013" name="BMC Genomics">
        <title>The genome and transcriptome of the pine saprophyte Ophiostoma piceae, and a comparison with the bark beetle-associated pine pathogen Grosmannia clavigera.</title>
        <authorList>
            <person name="Haridas S."/>
            <person name="Wang Y."/>
            <person name="Lim L."/>
            <person name="Massoumi Alamouti S."/>
            <person name="Jackman S."/>
            <person name="Docking R."/>
            <person name="Robertson G."/>
            <person name="Birol I."/>
            <person name="Bohlmann J."/>
            <person name="Breuil C."/>
        </authorList>
    </citation>
    <scope>NUCLEOTIDE SEQUENCE [LARGE SCALE GENOMIC DNA]</scope>
    <source>
        <strain evidence="5 6">UAMH 11346</strain>
    </source>
</reference>
<organism evidence="5 6">
    <name type="scientific">Ophiostoma piceae (strain UAMH 11346)</name>
    <name type="common">Sap stain fungus</name>
    <dbReference type="NCBI Taxonomy" id="1262450"/>
    <lineage>
        <taxon>Eukaryota</taxon>
        <taxon>Fungi</taxon>
        <taxon>Dikarya</taxon>
        <taxon>Ascomycota</taxon>
        <taxon>Pezizomycotina</taxon>
        <taxon>Sordariomycetes</taxon>
        <taxon>Sordariomycetidae</taxon>
        <taxon>Ophiostomatales</taxon>
        <taxon>Ophiostomataceae</taxon>
        <taxon>Ophiostoma</taxon>
    </lineage>
</organism>
<feature type="domain" description="Methyltransferase type 11" evidence="4">
    <location>
        <begin position="58"/>
        <end position="151"/>
    </location>
</feature>
<keyword evidence="6" id="KW-1185">Reference proteome</keyword>
<comment type="similarity">
    <text evidence="1">Belongs to the methyltransferase superfamily.</text>
</comment>
<evidence type="ECO:0000313" key="6">
    <source>
        <dbReference type="Proteomes" id="UP000016923"/>
    </source>
</evidence>
<dbReference type="Gene3D" id="3.40.50.150">
    <property type="entry name" value="Vaccinia Virus protein VP39"/>
    <property type="match status" value="1"/>
</dbReference>
<dbReference type="AlphaFoldDB" id="S3C5K2"/>
<name>S3C5K2_OPHP1</name>
<dbReference type="Proteomes" id="UP000016923">
    <property type="component" value="Unassembled WGS sequence"/>
</dbReference>
<dbReference type="CDD" id="cd02440">
    <property type="entry name" value="AdoMet_MTases"/>
    <property type="match status" value="1"/>
</dbReference>
<keyword evidence="3" id="KW-0808">Transferase</keyword>
<dbReference type="InterPro" id="IPR051052">
    <property type="entry name" value="Diverse_substrate_MTase"/>
</dbReference>
<evidence type="ECO:0000313" key="5">
    <source>
        <dbReference type="EMBL" id="EPE08077.1"/>
    </source>
</evidence>
<dbReference type="OMA" id="TNVMHFC"/>
<evidence type="ECO:0000256" key="2">
    <source>
        <dbReference type="ARBA" id="ARBA00022603"/>
    </source>
</evidence>
<accession>S3C5K2</accession>
<evidence type="ECO:0000256" key="3">
    <source>
        <dbReference type="ARBA" id="ARBA00022679"/>
    </source>
</evidence>
<dbReference type="GO" id="GO:0008757">
    <property type="term" value="F:S-adenosylmethionine-dependent methyltransferase activity"/>
    <property type="evidence" value="ECO:0007669"/>
    <property type="project" value="InterPro"/>
</dbReference>
<dbReference type="EMBL" id="KE148149">
    <property type="protein sequence ID" value="EPE08077.1"/>
    <property type="molecule type" value="Genomic_DNA"/>
</dbReference>
<evidence type="ECO:0000256" key="1">
    <source>
        <dbReference type="ARBA" id="ARBA00008361"/>
    </source>
</evidence>
<dbReference type="PANTHER" id="PTHR44942:SF4">
    <property type="entry name" value="METHYLTRANSFERASE TYPE 11 DOMAIN-CONTAINING PROTEIN"/>
    <property type="match status" value="1"/>
</dbReference>
<sequence>MHNTLEQRHENTDYAFAFKNLDWDAYHKYRPVYPPSMWMLWLDYHRRSGNGSFGMAHDIGSGPGTAALVLSRYFGHVAVSDAGAANLAAAKRSLQPPQQFTFHHGPGEQTADWLAAESIDFSTACMAMHYMDPDKTVRAVAVTLAPGGTLAAVTYGFRLLFPGHPRAQDLWYSACSRDTLRLMREKKLFPAAVRGLANAMTGLDFVSFPPDVYRDVRRFYVNIDQDDERPLCFVDRAELWHEAETRVTDGESREFFKDSNWGRQADAAWLRGFLASCQMGFDDTTWALPEWQELEAIVAAQPQKTIRIEWPVSMVLATKR</sequence>